<dbReference type="InterPro" id="IPR032466">
    <property type="entry name" value="Metal_Hydrolase"/>
</dbReference>
<dbReference type="Gene3D" id="3.20.20.140">
    <property type="entry name" value="Metal-dependent hydrolases"/>
    <property type="match status" value="1"/>
</dbReference>
<feature type="domain" description="Amidohydrolase-related" evidence="1">
    <location>
        <begin position="212"/>
        <end position="349"/>
    </location>
</feature>
<dbReference type="Pfam" id="PF04909">
    <property type="entry name" value="Amidohydro_2"/>
    <property type="match status" value="1"/>
</dbReference>
<dbReference type="InterPro" id="IPR006680">
    <property type="entry name" value="Amidohydro-rel"/>
</dbReference>
<evidence type="ECO:0000313" key="2">
    <source>
        <dbReference type="EMBL" id="APO77059.1"/>
    </source>
</evidence>
<reference evidence="2 3" key="1">
    <citation type="submission" date="2016-09" db="EMBL/GenBank/DDBJ databases">
        <title>The complete genome sequences of Rhizobium gallicum, symbiovars gallicum and phaseoli, symbionts associated to common bean (Phaseolus vulgaris).</title>
        <authorList>
            <person name="Bustos P."/>
            <person name="Santamaria R.I."/>
            <person name="Perez-Carrascal O.M."/>
            <person name="Juarez S."/>
            <person name="Lozano L."/>
            <person name="Martinez-Flores I."/>
            <person name="Martinez-Romero E."/>
            <person name="Cevallos M."/>
            <person name="Romero D."/>
            <person name="Davila G."/>
            <person name="Gonzalez V."/>
        </authorList>
    </citation>
    <scope>NUCLEOTIDE SEQUENCE [LARGE SCALE GENOMIC DNA]</scope>
    <source>
        <strain evidence="2 3">8C-3</strain>
        <plasmid evidence="3">Plasmid prsp8c3a</plasmid>
    </source>
</reference>
<dbReference type="GO" id="GO:0016787">
    <property type="term" value="F:hydrolase activity"/>
    <property type="evidence" value="ECO:0007669"/>
    <property type="project" value="UniProtKB-KW"/>
</dbReference>
<organism evidence="2 3">
    <name type="scientific">Rhizobium etli 8C-3</name>
    <dbReference type="NCBI Taxonomy" id="538025"/>
    <lineage>
        <taxon>Bacteria</taxon>
        <taxon>Pseudomonadati</taxon>
        <taxon>Pseudomonadota</taxon>
        <taxon>Alphaproteobacteria</taxon>
        <taxon>Hyphomicrobiales</taxon>
        <taxon>Rhizobiaceae</taxon>
        <taxon>Rhizobium/Agrobacterium group</taxon>
        <taxon>Rhizobium</taxon>
    </lineage>
</organism>
<name>A0A1L5PA47_RHIET</name>
<dbReference type="AlphaFoldDB" id="A0A1L5PA47"/>
<dbReference type="EMBL" id="CP017242">
    <property type="protein sequence ID" value="APO77059.1"/>
    <property type="molecule type" value="Genomic_DNA"/>
</dbReference>
<dbReference type="Proteomes" id="UP000185109">
    <property type="component" value="Plasmid pRsp8C3a"/>
</dbReference>
<accession>A0A1L5PA47</accession>
<dbReference type="RefSeq" id="WP_074063510.1">
    <property type="nucleotide sequence ID" value="NZ_CP017242.1"/>
</dbReference>
<evidence type="ECO:0000259" key="1">
    <source>
        <dbReference type="Pfam" id="PF04909"/>
    </source>
</evidence>
<proteinExistence type="predicted"/>
<geneLocation type="plasmid" evidence="3">
    <name>prsp8c3a</name>
</geneLocation>
<sequence length="426" mass="48381">MHLEGMDTGLRRAIEAIGAIDDHAHPLPLGMESPGDPEHPINRYDYELPKRMRQDNPEYLDAWAALWDYEYRDFDIAHLADLMERKAAHMAQKGASYNSWVLDRINIDRMVNINSDMHNSLPTARFPWCAHVEWMLWPLACEPMPGGPSKLLSETMERKRKALGLETAPPALDGYMDDVVYKGLKQIKDTGGVGIKFNTPYYRDLAFGKHEKSDVSALYLRGVRDGSLPPQEHKVVQDYVFRALVVEAGRLDLGVQMHTGYGVRRQFGISGSNPLLMESVFREAEGTRFMMLHGGWPFVRETVALMGFTNVYNDFSCADIYQYPRSLAHQIRQALEWFPEKLMYGTDAYSDRVFGMLSGTPPKANPLHGWEEKAWIIDRTGRQALGLALSGMLSDRIITANEAETYIQMVMRETVSNFHRLDGSSS</sequence>
<protein>
    <submittedName>
        <fullName evidence="2">Amidohydrolase 2 family protein</fullName>
    </submittedName>
</protein>
<evidence type="ECO:0000313" key="3">
    <source>
        <dbReference type="Proteomes" id="UP000185109"/>
    </source>
</evidence>
<dbReference type="PANTHER" id="PTHR43383">
    <property type="entry name" value="NODULIN 6"/>
    <property type="match status" value="1"/>
</dbReference>
<keyword evidence="2" id="KW-0614">Plasmid</keyword>
<dbReference type="SUPFAM" id="SSF51556">
    <property type="entry name" value="Metallo-dependent hydrolases"/>
    <property type="match status" value="1"/>
</dbReference>
<gene>
    <name evidence="2" type="ORF">AM571_PA00173</name>
</gene>
<keyword evidence="2" id="KW-0378">Hydrolase</keyword>
<dbReference type="PANTHER" id="PTHR43383:SF2">
    <property type="entry name" value="AMIDOHYDROLASE 2 FAMILY PROTEIN"/>
    <property type="match status" value="1"/>
</dbReference>